<dbReference type="GO" id="GO:0008488">
    <property type="term" value="F:gamma-glutamyl carboxylase activity"/>
    <property type="evidence" value="ECO:0007669"/>
    <property type="project" value="InterPro"/>
</dbReference>
<name>A0A0M8ML78_9FLAO</name>
<feature type="transmembrane region" description="Helical" evidence="7">
    <location>
        <begin position="205"/>
        <end position="226"/>
    </location>
</feature>
<feature type="transmembrane region" description="Helical" evidence="7">
    <location>
        <begin position="117"/>
        <end position="136"/>
    </location>
</feature>
<evidence type="ECO:0000256" key="2">
    <source>
        <dbReference type="ARBA" id="ARBA00022692"/>
    </source>
</evidence>
<dbReference type="SMART" id="SM00752">
    <property type="entry name" value="HTTM"/>
    <property type="match status" value="1"/>
</dbReference>
<dbReference type="PANTHER" id="PTHR12639:SF7">
    <property type="entry name" value="HTTM DOMAIN-CONTAINING PROTEIN"/>
    <property type="match status" value="1"/>
</dbReference>
<dbReference type="InterPro" id="IPR011020">
    <property type="entry name" value="HTTM-like"/>
</dbReference>
<dbReference type="InterPro" id="IPR053934">
    <property type="entry name" value="HTTM_dom"/>
</dbReference>
<dbReference type="InterPro" id="IPR007782">
    <property type="entry name" value="VKG_COase"/>
</dbReference>
<evidence type="ECO:0000256" key="4">
    <source>
        <dbReference type="ARBA" id="ARBA00023136"/>
    </source>
</evidence>
<keyword evidence="2 7" id="KW-0812">Transmembrane</keyword>
<evidence type="ECO:0000313" key="9">
    <source>
        <dbReference type="EMBL" id="KOS08087.1"/>
    </source>
</evidence>
<evidence type="ECO:0000256" key="6">
    <source>
        <dbReference type="ARBA" id="ARBA00023239"/>
    </source>
</evidence>
<accession>A0A0M8ML78</accession>
<evidence type="ECO:0000256" key="1">
    <source>
        <dbReference type="ARBA" id="ARBA00004127"/>
    </source>
</evidence>
<keyword evidence="10" id="KW-1185">Reference proteome</keyword>
<evidence type="ECO:0000259" key="8">
    <source>
        <dbReference type="SMART" id="SM00752"/>
    </source>
</evidence>
<feature type="transmembrane region" description="Helical" evidence="7">
    <location>
        <begin position="157"/>
        <end position="176"/>
    </location>
</feature>
<dbReference type="PANTHER" id="PTHR12639">
    <property type="entry name" value="VITAMIN K-DEPENDENT GAMMA-CARBOXYLASE"/>
    <property type="match status" value="1"/>
</dbReference>
<dbReference type="RefSeq" id="WP_054409915.1">
    <property type="nucleotide sequence ID" value="NZ_FOYA01000017.1"/>
</dbReference>
<proteinExistence type="predicted"/>
<keyword evidence="3 7" id="KW-1133">Transmembrane helix</keyword>
<feature type="transmembrane region" description="Helical" evidence="7">
    <location>
        <begin position="233"/>
        <end position="266"/>
    </location>
</feature>
<evidence type="ECO:0000256" key="3">
    <source>
        <dbReference type="ARBA" id="ARBA00022989"/>
    </source>
</evidence>
<dbReference type="EMBL" id="LIYD01000005">
    <property type="protein sequence ID" value="KOS08087.1"/>
    <property type="molecule type" value="Genomic_DNA"/>
</dbReference>
<keyword evidence="4 7" id="KW-0472">Membrane</keyword>
<dbReference type="Pfam" id="PF05090">
    <property type="entry name" value="HTTM"/>
    <property type="match status" value="1"/>
</dbReference>
<comment type="caution">
    <text evidence="9">The sequence shown here is derived from an EMBL/GenBank/DDBJ whole genome shotgun (WGS) entry which is preliminary data.</text>
</comment>
<dbReference type="PATRIC" id="fig|1202724.3.peg.4158"/>
<feature type="domain" description="HTTM-like" evidence="8">
    <location>
        <begin position="12"/>
        <end position="270"/>
    </location>
</feature>
<feature type="transmembrane region" description="Helical" evidence="7">
    <location>
        <begin position="72"/>
        <end position="105"/>
    </location>
</feature>
<dbReference type="STRING" id="1202724.AM493_20075"/>
<keyword evidence="5" id="KW-1015">Disulfide bond</keyword>
<dbReference type="AlphaFoldDB" id="A0A0M8ML78"/>
<feature type="transmembrane region" description="Helical" evidence="7">
    <location>
        <begin position="290"/>
        <end position="307"/>
    </location>
</feature>
<dbReference type="Proteomes" id="UP000037755">
    <property type="component" value="Unassembled WGS sequence"/>
</dbReference>
<dbReference type="GO" id="GO:0019842">
    <property type="term" value="F:vitamin binding"/>
    <property type="evidence" value="ECO:0007669"/>
    <property type="project" value="TreeGrafter"/>
</dbReference>
<evidence type="ECO:0000313" key="10">
    <source>
        <dbReference type="Proteomes" id="UP000037755"/>
    </source>
</evidence>
<feature type="transmembrane region" description="Helical" evidence="7">
    <location>
        <begin position="20"/>
        <end position="44"/>
    </location>
</feature>
<keyword evidence="6" id="KW-0456">Lyase</keyword>
<comment type="subcellular location">
    <subcellularLocation>
        <location evidence="1">Endomembrane system</location>
        <topology evidence="1">Multi-pass membrane protein</topology>
    </subcellularLocation>
</comment>
<reference evidence="9 10" key="1">
    <citation type="submission" date="2015-08" db="EMBL/GenBank/DDBJ databases">
        <title>Whole genome sequence of Flavobacterium akiainvivens IK-1T, from decaying Wikstroemia oahuensis, an endemic Hawaiian shrub.</title>
        <authorList>
            <person name="Wan X."/>
            <person name="Hou S."/>
            <person name="Saito J."/>
            <person name="Donachie S."/>
        </authorList>
    </citation>
    <scope>NUCLEOTIDE SEQUENCE [LARGE SCALE GENOMIC DNA]</scope>
    <source>
        <strain evidence="9 10">IK-1</strain>
    </source>
</reference>
<dbReference type="GO" id="GO:0012505">
    <property type="term" value="C:endomembrane system"/>
    <property type="evidence" value="ECO:0007669"/>
    <property type="project" value="UniProtKB-SubCell"/>
</dbReference>
<dbReference type="InterPro" id="IPR053935">
    <property type="entry name" value="VKGC_lumenal_dom"/>
</dbReference>
<gene>
    <name evidence="9" type="ORF">AM493_20075</name>
</gene>
<protein>
    <recommendedName>
        <fullName evidence="8">HTTM-like domain-containing protein</fullName>
    </recommendedName>
</protein>
<sequence length="438" mass="51191">MLSLHKLKTTLFEAETNAPLVIFRMLFGVLLAWQAGLLVCEGWVKRNLIDPKFTFSHIGMEWLQPLPGTGMYWYFGLLALYGLLVMAGLFYRFAIIGYTVLWAGVYFMQKTTYNNHYYLLVLLCLIMCFLPANANFSVDSKRNPKIKTTVMPAWCRYVIIAQIAVVYFYAAVAKLYPEWLNGTFTAGILNKAGRHFEIGFFRQHWFHVFIAWAGLLFDLLIVPLLLYRKTRVLAFIAAVVFHVFNGLTLHIGIFPYLSLAMLVFFIPQEKFRIYKPSGESPVVVKKGRGVLLYFFVPYFILQVLLPIRHHFIQGDVLWTEEGHRLSWRMMLRKRSGYVQFKVQDKQTGKKWTYNLNNTLTPVQLHNMKTKPDMLWQMAQRIKNEYAAQGKQVGVYITSKVSVNKKPERLLIDPHVDMALAEWNYFSHNDWILTYEWEK</sequence>
<dbReference type="Pfam" id="PF22777">
    <property type="entry name" value="VKGC_lumenal_dom"/>
    <property type="match status" value="1"/>
</dbReference>
<organism evidence="9 10">
    <name type="scientific">Flavobacterium akiainvivens</name>
    <dbReference type="NCBI Taxonomy" id="1202724"/>
    <lineage>
        <taxon>Bacteria</taxon>
        <taxon>Pseudomonadati</taxon>
        <taxon>Bacteroidota</taxon>
        <taxon>Flavobacteriia</taxon>
        <taxon>Flavobacteriales</taxon>
        <taxon>Flavobacteriaceae</taxon>
        <taxon>Flavobacterium</taxon>
    </lineage>
</organism>
<evidence type="ECO:0000256" key="5">
    <source>
        <dbReference type="ARBA" id="ARBA00023157"/>
    </source>
</evidence>
<evidence type="ECO:0000256" key="7">
    <source>
        <dbReference type="SAM" id="Phobius"/>
    </source>
</evidence>